<name>A0A217EIF0_9GAMM</name>
<dbReference type="InterPro" id="IPR038225">
    <property type="entry name" value="TagF_sf"/>
</dbReference>
<dbReference type="Proteomes" id="UP000243463">
    <property type="component" value="Unassembled WGS sequence"/>
</dbReference>
<reference evidence="2" key="1">
    <citation type="submission" date="2017-06" db="EMBL/GenBank/DDBJ databases">
        <authorList>
            <person name="Varghese N."/>
            <person name="Submissions S."/>
        </authorList>
    </citation>
    <scope>NUCLEOTIDE SEQUENCE [LARGE SCALE GENOMIC DNA]</scope>
    <source>
        <strain evidence="2">ANC 5114</strain>
    </source>
</reference>
<dbReference type="NCBIfam" id="TIGR03373">
    <property type="entry name" value="VI_minor_4"/>
    <property type="match status" value="1"/>
</dbReference>
<dbReference type="RefSeq" id="WP_088824152.1">
    <property type="nucleotide sequence ID" value="NZ_FZLN01000004.1"/>
</dbReference>
<dbReference type="InterPro" id="IPR017748">
    <property type="entry name" value="TagF"/>
</dbReference>
<dbReference type="AlphaFoldDB" id="A0A217EIF0"/>
<gene>
    <name evidence="1" type="ORF">SAMN05444584_1955</name>
</gene>
<keyword evidence="2" id="KW-1185">Reference proteome</keyword>
<evidence type="ECO:0000313" key="1">
    <source>
        <dbReference type="EMBL" id="SNQ29976.1"/>
    </source>
</evidence>
<sequence>MPVIESIPLYYGKSPARGDFLKSKGQYALIQLLDQWIAEALEHVIHAPGFDAMYANLPPLDFFIANPEKNILLVANMIASADSSGRKFPMVLSHLLDVPQLNQYLAYVPHVYKSVIFDLFRMNKSIKQITDADALMTKLSQMESKIHVLAYQDSKDFFTEHTLYSFAQLMKVNIHQLVQSMIGLGLLLQPVLRKGTDKLNKVLILPLNNTQYCYEVAAFWVNLIHQFLPTTNTEFLIGMLHQEKPLLLFGFQGANILALSDIFTHNLDSERWVSLLNAAWVDDYLAQNAGLATLEQRLSERQMSLNQAVKIFTQSFIGERS</sequence>
<protein>
    <submittedName>
        <fullName evidence="1">Type VI secretion-associated protein, BMA_A0400 family</fullName>
    </submittedName>
</protein>
<accession>A0A217EIF0</accession>
<proteinExistence type="predicted"/>
<dbReference type="OrthoDB" id="9801841at2"/>
<dbReference type="Pfam" id="PF09867">
    <property type="entry name" value="TagF_N"/>
    <property type="match status" value="1"/>
</dbReference>
<organism evidence="1 2">
    <name type="scientific">Acinetobacter apis</name>
    <dbReference type="NCBI Taxonomy" id="1229165"/>
    <lineage>
        <taxon>Bacteria</taxon>
        <taxon>Pseudomonadati</taxon>
        <taxon>Pseudomonadota</taxon>
        <taxon>Gammaproteobacteria</taxon>
        <taxon>Moraxellales</taxon>
        <taxon>Moraxellaceae</taxon>
        <taxon>Acinetobacter</taxon>
    </lineage>
</organism>
<dbReference type="EMBL" id="FZLN01000004">
    <property type="protein sequence ID" value="SNQ29976.1"/>
    <property type="molecule type" value="Genomic_DNA"/>
</dbReference>
<dbReference type="Gene3D" id="3.40.1730.10">
    <property type="entry name" value="pa0076 domain"/>
    <property type="match status" value="1"/>
</dbReference>
<evidence type="ECO:0000313" key="2">
    <source>
        <dbReference type="Proteomes" id="UP000243463"/>
    </source>
</evidence>